<gene>
    <name evidence="1" type="ORF">PHMEG_00025699</name>
</gene>
<sequence length="183" mass="21992">MEEVATRQHAHLNTVYHCLFVYYKLGYTKQHLTQIFNKSERTLGNWIKTYEYTGDFQRAKAASKRTFTADPRDWLINYYQDHPLAYFDEARDAFIKIHRIKISKTCVWRIVHESGLTWKVLERREMHIKERDVFRFVEELSHVDWRQKNIVFLDEVSFVVSLRGISYDLCSCPPKLIQPFILV</sequence>
<keyword evidence="2" id="KW-1185">Reference proteome</keyword>
<dbReference type="EMBL" id="NBNE01005995">
    <property type="protein sequence ID" value="OWZ02697.1"/>
    <property type="molecule type" value="Genomic_DNA"/>
</dbReference>
<reference evidence="2" key="1">
    <citation type="submission" date="2017-03" db="EMBL/GenBank/DDBJ databases">
        <title>Phytopthora megakarya and P. palmivora, two closely related causual agents of cacao black pod achieved similar genome size and gene model numbers by different mechanisms.</title>
        <authorList>
            <person name="Ali S."/>
            <person name="Shao J."/>
            <person name="Larry D.J."/>
            <person name="Kronmiller B."/>
            <person name="Shen D."/>
            <person name="Strem M.D."/>
            <person name="Melnick R.L."/>
            <person name="Guiltinan M.J."/>
            <person name="Tyler B.M."/>
            <person name="Meinhardt L.W."/>
            <person name="Bailey B.A."/>
        </authorList>
    </citation>
    <scope>NUCLEOTIDE SEQUENCE [LARGE SCALE GENOMIC DNA]</scope>
    <source>
        <strain evidence="2">zdho120</strain>
    </source>
</reference>
<comment type="caution">
    <text evidence="1">The sequence shown here is derived from an EMBL/GenBank/DDBJ whole genome shotgun (WGS) entry which is preliminary data.</text>
</comment>
<name>A0A225VD39_9STRA</name>
<dbReference type="OrthoDB" id="122086at2759"/>
<dbReference type="Proteomes" id="UP000198211">
    <property type="component" value="Unassembled WGS sequence"/>
</dbReference>
<evidence type="ECO:0000313" key="2">
    <source>
        <dbReference type="Proteomes" id="UP000198211"/>
    </source>
</evidence>
<dbReference type="STRING" id="4795.A0A225VD39"/>
<dbReference type="AlphaFoldDB" id="A0A225VD39"/>
<accession>A0A225VD39</accession>
<evidence type="ECO:0000313" key="1">
    <source>
        <dbReference type="EMBL" id="OWZ02697.1"/>
    </source>
</evidence>
<protein>
    <submittedName>
        <fullName evidence="1">Uncharacterized protein</fullName>
    </submittedName>
</protein>
<proteinExistence type="predicted"/>
<dbReference type="InterPro" id="IPR009057">
    <property type="entry name" value="Homeodomain-like_sf"/>
</dbReference>
<organism evidence="1 2">
    <name type="scientific">Phytophthora megakarya</name>
    <dbReference type="NCBI Taxonomy" id="4795"/>
    <lineage>
        <taxon>Eukaryota</taxon>
        <taxon>Sar</taxon>
        <taxon>Stramenopiles</taxon>
        <taxon>Oomycota</taxon>
        <taxon>Peronosporomycetes</taxon>
        <taxon>Peronosporales</taxon>
        <taxon>Peronosporaceae</taxon>
        <taxon>Phytophthora</taxon>
    </lineage>
</organism>
<dbReference type="SUPFAM" id="SSF46689">
    <property type="entry name" value="Homeodomain-like"/>
    <property type="match status" value="1"/>
</dbReference>